<keyword evidence="2 3" id="KW-0853">WD repeat</keyword>
<dbReference type="GO" id="GO:0000346">
    <property type="term" value="C:transcription export complex"/>
    <property type="evidence" value="ECO:0007669"/>
    <property type="project" value="TreeGrafter"/>
</dbReference>
<dbReference type="InterPro" id="IPR001680">
    <property type="entry name" value="WD40_rpt"/>
</dbReference>
<dbReference type="KEGG" id="bdr:105223264"/>
<feature type="repeat" description="WD" evidence="3">
    <location>
        <begin position="150"/>
        <end position="190"/>
    </location>
</feature>
<dbReference type="AlphaFoldDB" id="A0A034W3Z4"/>
<comment type="similarity">
    <text evidence="1">Belongs to the WD repeat THOC6 family.</text>
</comment>
<dbReference type="GO" id="GO:0006406">
    <property type="term" value="P:mRNA export from nucleus"/>
    <property type="evidence" value="ECO:0007669"/>
    <property type="project" value="TreeGrafter"/>
</dbReference>
<proteinExistence type="inferred from homology"/>
<evidence type="ECO:0000313" key="4">
    <source>
        <dbReference type="EMBL" id="JAC50286.1"/>
    </source>
</evidence>
<reference evidence="4" key="1">
    <citation type="journal article" date="2014" name="BMC Genomics">
        <title>Characterizing the developmental transcriptome of the oriental fruit fly, Bactrocera dorsalis (Diptera: Tephritidae) through comparative genomic analysis with Drosophila melanogaster utilizing modENCODE datasets.</title>
        <authorList>
            <person name="Geib S.M."/>
            <person name="Calla B."/>
            <person name="Hall B."/>
            <person name="Hou S."/>
            <person name="Manoukis N.C."/>
        </authorList>
    </citation>
    <scope>NUCLEOTIDE SEQUENCE</scope>
    <source>
        <strain evidence="4">Punador</strain>
    </source>
</reference>
<accession>A0A034W3Z4</accession>
<dbReference type="InterPro" id="IPR036322">
    <property type="entry name" value="WD40_repeat_dom_sf"/>
</dbReference>
<dbReference type="CTD" id="79228"/>
<name>A0A034W3Z4_BACDO</name>
<dbReference type="GO" id="GO:0000347">
    <property type="term" value="C:THO complex"/>
    <property type="evidence" value="ECO:0007669"/>
    <property type="project" value="TreeGrafter"/>
</dbReference>
<dbReference type="GeneID" id="105223264"/>
<dbReference type="SMART" id="SM00320">
    <property type="entry name" value="WD40"/>
    <property type="match status" value="1"/>
</dbReference>
<evidence type="ECO:0000256" key="1">
    <source>
        <dbReference type="ARBA" id="ARBA00009728"/>
    </source>
</evidence>
<dbReference type="RefSeq" id="XP_011199233.2">
    <property type="nucleotide sequence ID" value="XM_011200931.4"/>
</dbReference>
<evidence type="ECO:0000256" key="3">
    <source>
        <dbReference type="PROSITE-ProRule" id="PRU00221"/>
    </source>
</evidence>
<dbReference type="SUPFAM" id="SSF50978">
    <property type="entry name" value="WD40 repeat-like"/>
    <property type="match status" value="1"/>
</dbReference>
<dbReference type="EMBL" id="GAKP01008666">
    <property type="protein sequence ID" value="JAC50286.1"/>
    <property type="molecule type" value="Transcribed_RNA"/>
</dbReference>
<evidence type="ECO:0000256" key="2">
    <source>
        <dbReference type="ARBA" id="ARBA00022574"/>
    </source>
</evidence>
<organism evidence="4">
    <name type="scientific">Bactrocera dorsalis</name>
    <name type="common">Oriental fruit fly</name>
    <name type="synonym">Dacus dorsalis</name>
    <dbReference type="NCBI Taxonomy" id="27457"/>
    <lineage>
        <taxon>Eukaryota</taxon>
        <taxon>Metazoa</taxon>
        <taxon>Ecdysozoa</taxon>
        <taxon>Arthropoda</taxon>
        <taxon>Hexapoda</taxon>
        <taxon>Insecta</taxon>
        <taxon>Pterygota</taxon>
        <taxon>Neoptera</taxon>
        <taxon>Endopterygota</taxon>
        <taxon>Diptera</taxon>
        <taxon>Brachycera</taxon>
        <taxon>Muscomorpha</taxon>
        <taxon>Tephritoidea</taxon>
        <taxon>Tephritidae</taxon>
        <taxon>Bactrocera</taxon>
        <taxon>Bactrocera</taxon>
    </lineage>
</organism>
<sequence length="328" mass="37257">MKDLKLKIMYNNVISQAISESGRFLFAGNRFGDIFAQDLHDLEKTDTPRSKVLVFPQPNQTEINSLCCHRDFLIVGAIGVVYGLSWNEEKRELSTTRKWEVKIPLDVDAVEVPDVNFLWLRAETDTLYAGCGDNIIYQINLEDGHIVRDYRGHTDYIHGVAGSDRGRIFSASEDGTVRFWSEQQKEATAKLEPSSNAQLMRPEYGKWIGAVATNDDWLICGGGPKFSIWHLGTMECMRDFEFPGKVHVCDFVEENLFVAGEHSHAQFYAMNGDIQANIPLEHTAAYSAVWQLEPIKFMSIAGYSNKLHILNDFRFLDSKIDLYGNTEE</sequence>
<dbReference type="PROSITE" id="PS50082">
    <property type="entry name" value="WD_REPEATS_2"/>
    <property type="match status" value="1"/>
</dbReference>
<dbReference type="InterPro" id="IPR015943">
    <property type="entry name" value="WD40/YVTN_repeat-like_dom_sf"/>
</dbReference>
<dbReference type="Gene3D" id="2.130.10.10">
    <property type="entry name" value="YVTN repeat-like/Quinoprotein amine dehydrogenase"/>
    <property type="match status" value="1"/>
</dbReference>
<protein>
    <submittedName>
        <fullName evidence="4">THO complex subunit 6</fullName>
    </submittedName>
</protein>
<dbReference type="Pfam" id="PF00400">
    <property type="entry name" value="WD40"/>
    <property type="match status" value="1"/>
</dbReference>
<dbReference type="InterPro" id="IPR042626">
    <property type="entry name" value="THOC6"/>
</dbReference>
<dbReference type="OrthoDB" id="273067at2759"/>
<dbReference type="PANTHER" id="PTHR44411">
    <property type="entry name" value="THO COMPLEX SUBUNIT 6 HOMOLOG"/>
    <property type="match status" value="1"/>
</dbReference>
<gene>
    <name evidence="4" type="primary">THOC6</name>
</gene>
<dbReference type="PANTHER" id="PTHR44411:SF1">
    <property type="entry name" value="THO COMPLEX SUBUNIT 6 HOMOLOG"/>
    <property type="match status" value="1"/>
</dbReference>